<dbReference type="EMBL" id="CM056810">
    <property type="protein sequence ID" value="KAJ8645772.1"/>
    <property type="molecule type" value="Genomic_DNA"/>
</dbReference>
<accession>A0ACC2MJ74</accession>
<evidence type="ECO:0000313" key="1">
    <source>
        <dbReference type="EMBL" id="KAJ8645772.1"/>
    </source>
</evidence>
<organism evidence="1 2">
    <name type="scientific">Persea americana</name>
    <name type="common">Avocado</name>
    <dbReference type="NCBI Taxonomy" id="3435"/>
    <lineage>
        <taxon>Eukaryota</taxon>
        <taxon>Viridiplantae</taxon>
        <taxon>Streptophyta</taxon>
        <taxon>Embryophyta</taxon>
        <taxon>Tracheophyta</taxon>
        <taxon>Spermatophyta</taxon>
        <taxon>Magnoliopsida</taxon>
        <taxon>Magnoliidae</taxon>
        <taxon>Laurales</taxon>
        <taxon>Lauraceae</taxon>
        <taxon>Persea</taxon>
    </lineage>
</organism>
<keyword evidence="2" id="KW-1185">Reference proteome</keyword>
<sequence>MMLKLGFDAKWVELIMLSVSMVSYSVIRDGKEVGPIIPTRGLRQGDPSSPYLFILCAEGLSSLIRKKERAGLIHGTRVARGAPAVTHLFFADDCFSFFNANQQEACLVNDMLAVYGRASGQMVNFNKSSVSLSANVSATVASQICGILAVNGTTNHGAYLGLPSFVGRRKKDVFNFIRDKVWKRLQGWNKRMLSRAGKEILLKTVA</sequence>
<gene>
    <name evidence="1" type="ORF">MRB53_007520</name>
</gene>
<comment type="caution">
    <text evidence="1">The sequence shown here is derived from an EMBL/GenBank/DDBJ whole genome shotgun (WGS) entry which is preliminary data.</text>
</comment>
<evidence type="ECO:0000313" key="2">
    <source>
        <dbReference type="Proteomes" id="UP001234297"/>
    </source>
</evidence>
<protein>
    <submittedName>
        <fullName evidence="1">Uncharacterized protein</fullName>
    </submittedName>
</protein>
<dbReference type="Proteomes" id="UP001234297">
    <property type="component" value="Chromosome 2"/>
</dbReference>
<proteinExistence type="predicted"/>
<reference evidence="1 2" key="1">
    <citation type="journal article" date="2022" name="Hortic Res">
        <title>A haplotype resolved chromosomal level avocado genome allows analysis of novel avocado genes.</title>
        <authorList>
            <person name="Nath O."/>
            <person name="Fletcher S.J."/>
            <person name="Hayward A."/>
            <person name="Shaw L.M."/>
            <person name="Masouleh A.K."/>
            <person name="Furtado A."/>
            <person name="Henry R.J."/>
            <person name="Mitter N."/>
        </authorList>
    </citation>
    <scope>NUCLEOTIDE SEQUENCE [LARGE SCALE GENOMIC DNA]</scope>
    <source>
        <strain evidence="2">cv. Hass</strain>
    </source>
</reference>
<name>A0ACC2MJ74_PERAE</name>